<gene>
    <name evidence="1" type="ORF">V5J35_001873</name>
</gene>
<organism evidence="1 2">
    <name type="scientific">Endozoicomonas lisbonensis</name>
    <dbReference type="NCBI Taxonomy" id="3120522"/>
    <lineage>
        <taxon>Bacteria</taxon>
        <taxon>Pseudomonadati</taxon>
        <taxon>Pseudomonadota</taxon>
        <taxon>Gammaproteobacteria</taxon>
        <taxon>Oceanospirillales</taxon>
        <taxon>Endozoicomonadaceae</taxon>
        <taxon>Endozoicomonas</taxon>
    </lineage>
</organism>
<sequence>MVGIVWYGVVMLKVKQVFEIHSSSPHYLRESCYLKFLERKTASEGGPVAARR</sequence>
<name>A0ABV2SFY4_9GAMM</name>
<keyword evidence="2" id="KW-1185">Reference proteome</keyword>
<comment type="caution">
    <text evidence="1">The sequence shown here is derived from an EMBL/GenBank/DDBJ whole genome shotgun (WGS) entry which is preliminary data.</text>
</comment>
<evidence type="ECO:0000313" key="2">
    <source>
        <dbReference type="Proteomes" id="UP001549366"/>
    </source>
</evidence>
<protein>
    <submittedName>
        <fullName evidence="1">Uncharacterized protein</fullName>
    </submittedName>
</protein>
<dbReference type="EMBL" id="JBEWTB010000002">
    <property type="protein sequence ID" value="MET4756681.1"/>
    <property type="molecule type" value="Genomic_DNA"/>
</dbReference>
<reference evidence="1 2" key="1">
    <citation type="submission" date="2024-06" db="EMBL/GenBank/DDBJ databases">
        <title>Genomic Encyclopedia of Type Strains, Phase V (KMG-V): Genome sequencing to study the core and pangenomes of soil and plant-associated prokaryotes.</title>
        <authorList>
            <person name="Whitman W."/>
        </authorList>
    </citation>
    <scope>NUCLEOTIDE SEQUENCE [LARGE SCALE GENOMIC DNA]</scope>
    <source>
        <strain evidence="1 2">NE40</strain>
    </source>
</reference>
<proteinExistence type="predicted"/>
<evidence type="ECO:0000313" key="1">
    <source>
        <dbReference type="EMBL" id="MET4756681.1"/>
    </source>
</evidence>
<dbReference type="Proteomes" id="UP001549366">
    <property type="component" value="Unassembled WGS sequence"/>
</dbReference>
<accession>A0ABV2SFY4</accession>